<comment type="subcellular location">
    <subcellularLocation>
        <location evidence="1 10">Golgi apparatus membrane</location>
        <topology evidence="1 10">Single-pass type II membrane protein</topology>
    </subcellularLocation>
</comment>
<dbReference type="SUPFAM" id="SSF53448">
    <property type="entry name" value="Nucleotide-diphospho-sugar transferases"/>
    <property type="match status" value="1"/>
</dbReference>
<comment type="caution">
    <text evidence="11">The sequence shown here is derived from an EMBL/GenBank/DDBJ whole genome shotgun (WGS) entry which is preliminary data.</text>
</comment>
<dbReference type="GO" id="GO:0006493">
    <property type="term" value="P:protein O-linked glycosylation"/>
    <property type="evidence" value="ECO:0007669"/>
    <property type="project" value="TreeGrafter"/>
</dbReference>
<dbReference type="AlphaFoldDB" id="A0A5B7D8Q9"/>
<evidence type="ECO:0000313" key="11">
    <source>
        <dbReference type="EMBL" id="MPC17586.1"/>
    </source>
</evidence>
<evidence type="ECO:0000256" key="5">
    <source>
        <dbReference type="ARBA" id="ARBA00022692"/>
    </source>
</evidence>
<dbReference type="OrthoDB" id="5957813at2759"/>
<dbReference type="Pfam" id="PF01762">
    <property type="entry name" value="Galactosyl_T"/>
    <property type="match status" value="1"/>
</dbReference>
<evidence type="ECO:0000256" key="10">
    <source>
        <dbReference type="RuleBase" id="RU363063"/>
    </source>
</evidence>
<name>A0A5B7D8Q9_PORTR</name>
<evidence type="ECO:0000256" key="1">
    <source>
        <dbReference type="ARBA" id="ARBA00004323"/>
    </source>
</evidence>
<keyword evidence="3 10" id="KW-0328">Glycosyltransferase</keyword>
<keyword evidence="9" id="KW-0472">Membrane</keyword>
<evidence type="ECO:0000256" key="4">
    <source>
        <dbReference type="ARBA" id="ARBA00022679"/>
    </source>
</evidence>
<keyword evidence="5" id="KW-0812">Transmembrane</keyword>
<reference evidence="11 12" key="1">
    <citation type="submission" date="2019-05" db="EMBL/GenBank/DDBJ databases">
        <title>Another draft genome of Portunus trituberculatus and its Hox gene families provides insights of decapod evolution.</title>
        <authorList>
            <person name="Jeong J.-H."/>
            <person name="Song I."/>
            <person name="Kim S."/>
            <person name="Choi T."/>
            <person name="Kim D."/>
            <person name="Ryu S."/>
            <person name="Kim W."/>
        </authorList>
    </citation>
    <scope>NUCLEOTIDE SEQUENCE [LARGE SCALE GENOMIC DNA]</scope>
    <source>
        <tissue evidence="11">Muscle</tissue>
    </source>
</reference>
<dbReference type="InterPro" id="IPR002659">
    <property type="entry name" value="Glyco_trans_31"/>
</dbReference>
<evidence type="ECO:0000256" key="6">
    <source>
        <dbReference type="ARBA" id="ARBA00022968"/>
    </source>
</evidence>
<keyword evidence="8 10" id="KW-0333">Golgi apparatus</keyword>
<dbReference type="GO" id="GO:0008194">
    <property type="term" value="F:UDP-glycosyltransferase activity"/>
    <property type="evidence" value="ECO:0007669"/>
    <property type="project" value="TreeGrafter"/>
</dbReference>
<dbReference type="Gene3D" id="3.90.550.50">
    <property type="match status" value="1"/>
</dbReference>
<protein>
    <recommendedName>
        <fullName evidence="10">Hexosyltransferase</fullName>
        <ecNumber evidence="10">2.4.1.-</ecNumber>
    </recommendedName>
</protein>
<dbReference type="InterPro" id="IPR029044">
    <property type="entry name" value="Nucleotide-diphossugar_trans"/>
</dbReference>
<evidence type="ECO:0000256" key="2">
    <source>
        <dbReference type="ARBA" id="ARBA00008661"/>
    </source>
</evidence>
<gene>
    <name evidence="11" type="primary">brn_0</name>
    <name evidence="11" type="ORF">E2C01_010449</name>
</gene>
<keyword evidence="4 11" id="KW-0808">Transferase</keyword>
<keyword evidence="12" id="KW-1185">Reference proteome</keyword>
<dbReference type="GO" id="GO:0016758">
    <property type="term" value="F:hexosyltransferase activity"/>
    <property type="evidence" value="ECO:0007669"/>
    <property type="project" value="InterPro"/>
</dbReference>
<evidence type="ECO:0000256" key="3">
    <source>
        <dbReference type="ARBA" id="ARBA00022676"/>
    </source>
</evidence>
<dbReference type="GO" id="GO:0000139">
    <property type="term" value="C:Golgi membrane"/>
    <property type="evidence" value="ECO:0007669"/>
    <property type="project" value="UniProtKB-SubCell"/>
</dbReference>
<dbReference type="PANTHER" id="PTHR11214">
    <property type="entry name" value="BETA-1,3-N-ACETYLGLUCOSAMINYLTRANSFERASE"/>
    <property type="match status" value="1"/>
</dbReference>
<dbReference type="Proteomes" id="UP000324222">
    <property type="component" value="Unassembled WGS sequence"/>
</dbReference>
<dbReference type="PROSITE" id="PS51257">
    <property type="entry name" value="PROKAR_LIPOPROTEIN"/>
    <property type="match status" value="1"/>
</dbReference>
<dbReference type="EMBL" id="VSRR010000603">
    <property type="protein sequence ID" value="MPC17586.1"/>
    <property type="molecule type" value="Genomic_DNA"/>
</dbReference>
<dbReference type="EC" id="2.4.1.-" evidence="10"/>
<dbReference type="PANTHER" id="PTHR11214:SF349">
    <property type="entry name" value="BETA-1,3-GALACTOSYLTRANSFERASE BRN"/>
    <property type="match status" value="1"/>
</dbReference>
<evidence type="ECO:0000313" key="12">
    <source>
        <dbReference type="Proteomes" id="UP000324222"/>
    </source>
</evidence>
<organism evidence="11 12">
    <name type="scientific">Portunus trituberculatus</name>
    <name type="common">Swimming crab</name>
    <name type="synonym">Neptunus trituberculatus</name>
    <dbReference type="NCBI Taxonomy" id="210409"/>
    <lineage>
        <taxon>Eukaryota</taxon>
        <taxon>Metazoa</taxon>
        <taxon>Ecdysozoa</taxon>
        <taxon>Arthropoda</taxon>
        <taxon>Crustacea</taxon>
        <taxon>Multicrustacea</taxon>
        <taxon>Malacostraca</taxon>
        <taxon>Eumalacostraca</taxon>
        <taxon>Eucarida</taxon>
        <taxon>Decapoda</taxon>
        <taxon>Pleocyemata</taxon>
        <taxon>Brachyura</taxon>
        <taxon>Eubrachyura</taxon>
        <taxon>Portunoidea</taxon>
        <taxon>Portunidae</taxon>
        <taxon>Portuninae</taxon>
        <taxon>Portunus</taxon>
    </lineage>
</organism>
<proteinExistence type="inferred from homology"/>
<accession>A0A5B7D8Q9</accession>
<comment type="similarity">
    <text evidence="2 10">Belongs to the glycosyltransferase 31 family.</text>
</comment>
<dbReference type="FunFam" id="3.90.550.50:FF:000042">
    <property type="entry name" value="Hexosyltransferase"/>
    <property type="match status" value="1"/>
</dbReference>
<evidence type="ECO:0000256" key="9">
    <source>
        <dbReference type="ARBA" id="ARBA00023136"/>
    </source>
</evidence>
<sequence length="394" mass="46095">MAPKDFGRGEPDFSFPSQNTDVPHALTYLGGLGCKGGLYQYLVAWSYSEYYTHWGPSHPLPPLMAQLKTGEEAKVKPVNEFMFSYTYLNEKCKGKDSVRLMYIVKSALGNFDKRNGIRNSWGFESRFSDVEIRTVFLVGMNSPESNTQKQLEKEIEEHKDIIQADFIDSYFNNTIKTMMGLHWTYHFCHNVKYFMFVDDDYYVSTRNMLRFLRDPANYPQYLEKYIVTAVNEYREDLYAGYVFHDSSPIRWVFSKWYISLDEYPYSKWPPYVTAGAYVLSRKSLEELYFGSIYTNNFRFDDIFLGMAAKKAGIKPFHHKEFYFYRKLYDKEGFKTKVPTYIGGPRRNGPGRDLLARWGVLPLIVIGLCIKGLNPRPPMVGFLKKPRPRSPRLIR</sequence>
<keyword evidence="6" id="KW-0735">Signal-anchor</keyword>
<evidence type="ECO:0000256" key="7">
    <source>
        <dbReference type="ARBA" id="ARBA00022989"/>
    </source>
</evidence>
<evidence type="ECO:0000256" key="8">
    <source>
        <dbReference type="ARBA" id="ARBA00023034"/>
    </source>
</evidence>
<keyword evidence="7" id="KW-1133">Transmembrane helix</keyword>